<gene>
    <name evidence="2" type="ORF">ABUL08_17545</name>
    <name evidence="1" type="ORF">VK199_17480</name>
</gene>
<reference evidence="1" key="1">
    <citation type="submission" date="2024-01" db="EMBL/GenBank/DDBJ databases">
        <title>The genome sequence of Micromonospora mangrovi CCTCC AA 2012012.</title>
        <authorList>
            <person name="Gao J."/>
        </authorList>
    </citation>
    <scope>NUCLEOTIDE SEQUENCE</scope>
    <source>
        <strain evidence="1">CCTCC AA 2012012</strain>
    </source>
</reference>
<organism evidence="2">
    <name type="scientific">Micromonospora sp. CCTCC AA 2012012</name>
    <dbReference type="NCBI Taxonomy" id="3111921"/>
    <lineage>
        <taxon>Bacteria</taxon>
        <taxon>Bacillati</taxon>
        <taxon>Actinomycetota</taxon>
        <taxon>Actinomycetes</taxon>
        <taxon>Micromonosporales</taxon>
        <taxon>Micromonosporaceae</taxon>
        <taxon>Micromonospora</taxon>
    </lineage>
</organism>
<evidence type="ECO:0000313" key="1">
    <source>
        <dbReference type="EMBL" id="XBP91449.1"/>
    </source>
</evidence>
<dbReference type="EMBL" id="CP157762">
    <property type="protein sequence ID" value="XBP91449.1"/>
    <property type="molecule type" value="Genomic_DNA"/>
</dbReference>
<sequence>MPVIHQPRVAWDTARVIVDAARDDEVFRWFSQRVGDLLGPTVEDALEFTRLRLRQGDHHAPIEAGRWRVRLEDTLRDRPEVAEELRSLAVITAGLLRTRSVAPAS</sequence>
<proteinExistence type="predicted"/>
<name>A0AAU8H6N3_9ACTN</name>
<accession>A0AAU8H6N3</accession>
<reference evidence="2" key="2">
    <citation type="submission" date="2024-06" db="EMBL/GenBank/DDBJ databases">
        <title>Micromonospora mangrovi CCTCC AA 2012012 genome sequences.</title>
        <authorList>
            <person name="Gao J."/>
        </authorList>
    </citation>
    <scope>NUCLEOTIDE SEQUENCE</scope>
    <source>
        <strain evidence="2">CCTCC AA 2012012</strain>
    </source>
</reference>
<dbReference type="AlphaFoldDB" id="A0AAU8H6N3"/>
<evidence type="ECO:0000313" key="2">
    <source>
        <dbReference type="EMBL" id="XCH72147.1"/>
    </source>
</evidence>
<dbReference type="RefSeq" id="WP_350930988.1">
    <property type="nucleotide sequence ID" value="NZ_CP157762.1"/>
</dbReference>
<protein>
    <submittedName>
        <fullName evidence="2">Uncharacterized protein</fullName>
    </submittedName>
</protein>
<dbReference type="EMBL" id="CP159342">
    <property type="protein sequence ID" value="XCH72147.1"/>
    <property type="molecule type" value="Genomic_DNA"/>
</dbReference>